<sequence length="133" mass="15331">MAVLWQNNPWLMQILFDTLDQALSRRKLLNWAARWSILLDLVPHPKGRSPPSCSHLCLRYRPATEINRKTEAEDKAKVEEWPAAGLVGLEEFMKIIDWMLRHAIDKALQSESSPEPMTNLFEFGSTGGPFRRD</sequence>
<evidence type="ECO:0000256" key="1">
    <source>
        <dbReference type="SAM" id="MobiDB-lite"/>
    </source>
</evidence>
<name>A0A553NXN9_TIGCA</name>
<accession>A0A553NXN9</accession>
<organism evidence="2 3">
    <name type="scientific">Tigriopus californicus</name>
    <name type="common">Marine copepod</name>
    <dbReference type="NCBI Taxonomy" id="6832"/>
    <lineage>
        <taxon>Eukaryota</taxon>
        <taxon>Metazoa</taxon>
        <taxon>Ecdysozoa</taxon>
        <taxon>Arthropoda</taxon>
        <taxon>Crustacea</taxon>
        <taxon>Multicrustacea</taxon>
        <taxon>Hexanauplia</taxon>
        <taxon>Copepoda</taxon>
        <taxon>Harpacticoida</taxon>
        <taxon>Harpacticidae</taxon>
        <taxon>Tigriopus</taxon>
    </lineage>
</organism>
<reference evidence="2 3" key="1">
    <citation type="journal article" date="2018" name="Nat. Ecol. Evol.">
        <title>Genomic signatures of mitonuclear coevolution across populations of Tigriopus californicus.</title>
        <authorList>
            <person name="Barreto F.S."/>
            <person name="Watson E.T."/>
            <person name="Lima T.G."/>
            <person name="Willett C.S."/>
            <person name="Edmands S."/>
            <person name="Li W."/>
            <person name="Burton R.S."/>
        </authorList>
    </citation>
    <scope>NUCLEOTIDE SEQUENCE [LARGE SCALE GENOMIC DNA]</scope>
    <source>
        <strain evidence="2 3">San Diego</strain>
    </source>
</reference>
<dbReference type="Proteomes" id="UP000318571">
    <property type="component" value="Chromosome 9"/>
</dbReference>
<dbReference type="EMBL" id="VCGU01000009">
    <property type="protein sequence ID" value="TRY70188.1"/>
    <property type="molecule type" value="Genomic_DNA"/>
</dbReference>
<comment type="caution">
    <text evidence="2">The sequence shown here is derived from an EMBL/GenBank/DDBJ whole genome shotgun (WGS) entry which is preliminary data.</text>
</comment>
<keyword evidence="3" id="KW-1185">Reference proteome</keyword>
<evidence type="ECO:0000313" key="2">
    <source>
        <dbReference type="EMBL" id="TRY70188.1"/>
    </source>
</evidence>
<evidence type="ECO:0000313" key="3">
    <source>
        <dbReference type="Proteomes" id="UP000318571"/>
    </source>
</evidence>
<proteinExistence type="predicted"/>
<protein>
    <submittedName>
        <fullName evidence="2">Uncharacterized protein</fullName>
    </submittedName>
</protein>
<feature type="region of interest" description="Disordered" evidence="1">
    <location>
        <begin position="113"/>
        <end position="133"/>
    </location>
</feature>
<dbReference type="AlphaFoldDB" id="A0A553NXN9"/>
<gene>
    <name evidence="2" type="ORF">TCAL_17277</name>
</gene>